<comment type="function">
    <text evidence="6">Also exhibits azoreductase activity. Catalyzes the reductive cleavage of the azo bond in aromatic azo compounds to the corresponding amines.</text>
</comment>
<dbReference type="PANTHER" id="PTHR43741">
    <property type="entry name" value="FMN-DEPENDENT NADH-AZOREDUCTASE 1"/>
    <property type="match status" value="1"/>
</dbReference>
<evidence type="ECO:0000256" key="4">
    <source>
        <dbReference type="ARBA" id="ARBA00023027"/>
    </source>
</evidence>
<dbReference type="EMBL" id="CP123584">
    <property type="protein sequence ID" value="WZK89568.1"/>
    <property type="molecule type" value="Genomic_DNA"/>
</dbReference>
<evidence type="ECO:0000256" key="3">
    <source>
        <dbReference type="ARBA" id="ARBA00023002"/>
    </source>
</evidence>
<evidence type="ECO:0000313" key="8">
    <source>
        <dbReference type="EMBL" id="WZK89568.1"/>
    </source>
</evidence>
<comment type="similarity">
    <text evidence="6">Belongs to the azoreductase type 1 family.</text>
</comment>
<dbReference type="InterPro" id="IPR023048">
    <property type="entry name" value="NADH:quinone_OxRdtase_FMN_depd"/>
</dbReference>
<evidence type="ECO:0000256" key="6">
    <source>
        <dbReference type="HAMAP-Rule" id="MF_01216"/>
    </source>
</evidence>
<gene>
    <name evidence="6" type="primary">azoR</name>
    <name evidence="8" type="ORF">QEZ52_03190</name>
</gene>
<feature type="binding site" evidence="6">
    <location>
        <begin position="17"/>
        <end position="19"/>
    </location>
    <ligand>
        <name>FMN</name>
        <dbReference type="ChEBI" id="CHEBI:58210"/>
    </ligand>
</feature>
<dbReference type="RefSeq" id="WP_406647913.1">
    <property type="nucleotide sequence ID" value="NZ_CP123584.1"/>
</dbReference>
<comment type="subunit">
    <text evidence="6">Homodimer.</text>
</comment>
<feature type="binding site" evidence="6">
    <location>
        <position position="11"/>
    </location>
    <ligand>
        <name>FMN</name>
        <dbReference type="ChEBI" id="CHEBI:58210"/>
    </ligand>
</feature>
<name>A0ABZ2XUL8_9RHOB</name>
<keyword evidence="9" id="KW-1185">Reference proteome</keyword>
<accession>A0ABZ2XUL8</accession>
<evidence type="ECO:0000256" key="1">
    <source>
        <dbReference type="ARBA" id="ARBA00022630"/>
    </source>
</evidence>
<dbReference type="InterPro" id="IPR029039">
    <property type="entry name" value="Flavoprotein-like_sf"/>
</dbReference>
<comment type="catalytic activity">
    <reaction evidence="5">
        <text>N,N-dimethyl-1,4-phenylenediamine + anthranilate + 2 NAD(+) = 2-(4-dimethylaminophenyl)diazenylbenzoate + 2 NADH + 2 H(+)</text>
        <dbReference type="Rhea" id="RHEA:55872"/>
        <dbReference type="ChEBI" id="CHEBI:15378"/>
        <dbReference type="ChEBI" id="CHEBI:15783"/>
        <dbReference type="ChEBI" id="CHEBI:16567"/>
        <dbReference type="ChEBI" id="CHEBI:57540"/>
        <dbReference type="ChEBI" id="CHEBI:57945"/>
        <dbReference type="ChEBI" id="CHEBI:71579"/>
        <dbReference type="EC" id="1.7.1.17"/>
    </reaction>
    <physiologicalReaction direction="right-to-left" evidence="5">
        <dbReference type="Rhea" id="RHEA:55874"/>
    </physiologicalReaction>
</comment>
<organism evidence="8 9">
    <name type="scientific">Aliisedimentitalea scapharcae</name>
    <dbReference type="NCBI Taxonomy" id="1524259"/>
    <lineage>
        <taxon>Bacteria</taxon>
        <taxon>Pseudomonadati</taxon>
        <taxon>Pseudomonadota</taxon>
        <taxon>Alphaproteobacteria</taxon>
        <taxon>Rhodobacterales</taxon>
        <taxon>Roseobacteraceae</taxon>
        <taxon>Aliisedimentitalea</taxon>
    </lineage>
</organism>
<comment type="catalytic activity">
    <reaction evidence="6">
        <text>2 a quinone + NADH + H(+) = 2 a 1,4-benzosemiquinone + NAD(+)</text>
        <dbReference type="Rhea" id="RHEA:65952"/>
        <dbReference type="ChEBI" id="CHEBI:15378"/>
        <dbReference type="ChEBI" id="CHEBI:57540"/>
        <dbReference type="ChEBI" id="CHEBI:57945"/>
        <dbReference type="ChEBI" id="CHEBI:132124"/>
        <dbReference type="ChEBI" id="CHEBI:134225"/>
    </reaction>
</comment>
<dbReference type="SUPFAM" id="SSF52218">
    <property type="entry name" value="Flavoproteins"/>
    <property type="match status" value="1"/>
</dbReference>
<evidence type="ECO:0000256" key="2">
    <source>
        <dbReference type="ARBA" id="ARBA00022643"/>
    </source>
</evidence>
<evidence type="ECO:0000256" key="5">
    <source>
        <dbReference type="ARBA" id="ARBA00048542"/>
    </source>
</evidence>
<protein>
    <recommendedName>
        <fullName evidence="6">FMN dependent NADH:quinone oxidoreductase</fullName>
        <ecNumber evidence="6">1.6.5.-</ecNumber>
    </recommendedName>
    <alternativeName>
        <fullName evidence="6">Azo-dye reductase</fullName>
    </alternativeName>
    <alternativeName>
        <fullName evidence="6">FMN-dependent NADH-azo compound oxidoreductase</fullName>
    </alternativeName>
    <alternativeName>
        <fullName evidence="6">FMN-dependent NADH-azoreductase</fullName>
        <ecNumber evidence="6">1.7.1.17</ecNumber>
    </alternativeName>
</protein>
<dbReference type="EC" id="1.7.1.17" evidence="6"/>
<comment type="caution">
    <text evidence="6">Lacks conserved residue(s) required for the propagation of feature annotation.</text>
</comment>
<dbReference type="InterPro" id="IPR050104">
    <property type="entry name" value="FMN-dep_NADH:Q_OxRdtase_AzoR1"/>
</dbReference>
<evidence type="ECO:0000313" key="9">
    <source>
        <dbReference type="Proteomes" id="UP001623232"/>
    </source>
</evidence>
<comment type="function">
    <text evidence="6">Quinone reductase that provides resistance to thiol-specific stress caused by electrophilic quinones.</text>
</comment>
<evidence type="ECO:0000259" key="7">
    <source>
        <dbReference type="Pfam" id="PF02525"/>
    </source>
</evidence>
<keyword evidence="4 6" id="KW-0520">NAD</keyword>
<keyword evidence="1 6" id="KW-0285">Flavoprotein</keyword>
<feature type="domain" description="Flavodoxin-like fold" evidence="7">
    <location>
        <begin position="4"/>
        <end position="191"/>
    </location>
</feature>
<dbReference type="Pfam" id="PF02525">
    <property type="entry name" value="Flavodoxin_2"/>
    <property type="match status" value="1"/>
</dbReference>
<proteinExistence type="inferred from homology"/>
<dbReference type="PANTHER" id="PTHR43741:SF4">
    <property type="entry name" value="FMN-DEPENDENT NADH:QUINONE OXIDOREDUCTASE"/>
    <property type="match status" value="1"/>
</dbReference>
<dbReference type="Gene3D" id="3.40.50.360">
    <property type="match status" value="1"/>
</dbReference>
<comment type="cofactor">
    <cofactor evidence="6">
        <name>FMN</name>
        <dbReference type="ChEBI" id="CHEBI:58210"/>
    </cofactor>
    <text evidence="6">Binds 1 FMN per subunit.</text>
</comment>
<keyword evidence="3 6" id="KW-0560">Oxidoreductase</keyword>
<keyword evidence="2 6" id="KW-0288">FMN</keyword>
<dbReference type="InterPro" id="IPR003680">
    <property type="entry name" value="Flavodoxin_fold"/>
</dbReference>
<dbReference type="HAMAP" id="MF_01216">
    <property type="entry name" value="Azoreductase_type1"/>
    <property type="match status" value="1"/>
</dbReference>
<dbReference type="Proteomes" id="UP001623232">
    <property type="component" value="Chromosome"/>
</dbReference>
<sequence>MTHTLLHIDSSARFSDSASRILSSQIVDHLTPDQVIRRDLAQQELPQISETWIGANFTPADLRTDAQTAALAQSDALVDELIAADTIVIGLPVYNFSAPASLKLWIDLVARVGRTFHYTETGPQGLLTGKRAIVAYASGGVPMGSPVDFASTYLTQVLNFVGITEIEFVAAEGTAADATAALTKAQGEIAKLAA</sequence>
<dbReference type="EC" id="1.6.5.-" evidence="6"/>
<reference evidence="8 9" key="1">
    <citation type="submission" date="2023-04" db="EMBL/GenBank/DDBJ databases">
        <title>Complete genome sequence of Alisedimentitalea scapharcae.</title>
        <authorList>
            <person name="Rong J.-C."/>
            <person name="Yi M.-L."/>
            <person name="Zhao Q."/>
        </authorList>
    </citation>
    <scope>NUCLEOTIDE SEQUENCE [LARGE SCALE GENOMIC DNA]</scope>
    <source>
        <strain evidence="8 9">KCTC 42119</strain>
    </source>
</reference>